<dbReference type="Ensembl" id="ENSCPGT00000011215.1">
    <property type="protein sequence ID" value="ENSCPGP00000010217.1"/>
    <property type="gene ID" value="ENSCPGG00000007272.1"/>
</dbReference>
<name>A0A8C3JPZ6_9CHAR</name>
<proteinExistence type="predicted"/>
<reference evidence="1" key="2">
    <citation type="submission" date="2025-09" db="UniProtKB">
        <authorList>
            <consortium name="Ensembl"/>
        </authorList>
    </citation>
    <scope>IDENTIFICATION</scope>
</reference>
<dbReference type="AlphaFoldDB" id="A0A8C3JPZ6"/>
<organism evidence="1 2">
    <name type="scientific">Calidris pygmaea</name>
    <name type="common">Spoon-billed sandpiper</name>
    <dbReference type="NCBI Taxonomy" id="425635"/>
    <lineage>
        <taxon>Eukaryota</taxon>
        <taxon>Metazoa</taxon>
        <taxon>Chordata</taxon>
        <taxon>Craniata</taxon>
        <taxon>Vertebrata</taxon>
        <taxon>Euteleostomi</taxon>
        <taxon>Archelosauria</taxon>
        <taxon>Archosauria</taxon>
        <taxon>Dinosauria</taxon>
        <taxon>Saurischia</taxon>
        <taxon>Theropoda</taxon>
        <taxon>Coelurosauria</taxon>
        <taxon>Aves</taxon>
        <taxon>Neognathae</taxon>
        <taxon>Neoaves</taxon>
        <taxon>Charadriiformes</taxon>
        <taxon>Scolopacidae</taxon>
        <taxon>Calidris</taxon>
    </lineage>
</organism>
<protein>
    <submittedName>
        <fullName evidence="1">Uncharacterized protein</fullName>
    </submittedName>
</protein>
<keyword evidence="2" id="KW-1185">Reference proteome</keyword>
<sequence>NLYRLPSTSRVPLPELNLWKSPLLGKSYLTILLRKRVLEGRDVRRVQRWRLEDAAGCEYVCRGGVRALTHLPPGAGTGCQAGVKRAVAWLLASLCFPSRVGLMTALIMPDGSHQSSFNSRKTSKYCL</sequence>
<evidence type="ECO:0000313" key="1">
    <source>
        <dbReference type="Ensembl" id="ENSCPGP00000010217.1"/>
    </source>
</evidence>
<dbReference type="Proteomes" id="UP000694419">
    <property type="component" value="Unplaced"/>
</dbReference>
<evidence type="ECO:0000313" key="2">
    <source>
        <dbReference type="Proteomes" id="UP000694419"/>
    </source>
</evidence>
<reference evidence="1" key="1">
    <citation type="submission" date="2025-08" db="UniProtKB">
        <authorList>
            <consortium name="Ensembl"/>
        </authorList>
    </citation>
    <scope>IDENTIFICATION</scope>
</reference>
<accession>A0A8C3JPZ6</accession>